<accession>A0A1H4CNX6</accession>
<feature type="active site" description="Proton donor" evidence="10">
    <location>
        <position position="115"/>
    </location>
</feature>
<evidence type="ECO:0000259" key="11">
    <source>
        <dbReference type="Pfam" id="PF02900"/>
    </source>
</evidence>
<feature type="domain" description="Extradiol ring-cleavage dioxygenase class III enzyme subunit B" evidence="11">
    <location>
        <begin position="6"/>
        <end position="294"/>
    </location>
</feature>
<sequence>MPVALLTMSHSPLLEHANPPEEVAEAVQGAFAEAREFVTQFDPDLIINFGPDHYNGFFYDLMPPFCVGFAAVGTGDYNSFDGELNVPTEIAQDLAQYIIDQDLDTAISRRMEVDHGAVQPIEIMFGERVAELSVIPVFVNGLAKPFMRMARVRKLGDAVGAFVKEHLADKKVLFIGSGGLSHEPPVPQWATATEEQRKFLLEGRHPTPEARAAREANTIAVAKAFAAGEADIRDLNPEWDAAFMDICRSGELERFDAFTAEDMAEEAGRSSHETRTWVAAFSALRAAAGTYDVTYEFYRPIREYIAGFGVMTAKEA</sequence>
<comment type="pathway">
    <text evidence="3 10">Aromatic compound metabolism; 3-phenylpropanoate degradation.</text>
</comment>
<reference evidence="13" key="1">
    <citation type="submission" date="2016-10" db="EMBL/GenBank/DDBJ databases">
        <authorList>
            <person name="Varghese N."/>
            <person name="Submissions S."/>
        </authorList>
    </citation>
    <scope>NUCLEOTIDE SEQUENCE [LARGE SCALE GENOMIC DNA]</scope>
    <source>
        <strain evidence="13">KPR-1</strain>
    </source>
</reference>
<dbReference type="SUPFAM" id="SSF53213">
    <property type="entry name" value="LigB-like"/>
    <property type="match status" value="1"/>
</dbReference>
<dbReference type="InterPro" id="IPR023789">
    <property type="entry name" value="DHPP/DHXA_dioxygenase"/>
</dbReference>
<evidence type="ECO:0000313" key="13">
    <source>
        <dbReference type="Proteomes" id="UP000199288"/>
    </source>
</evidence>
<comment type="similarity">
    <text evidence="4 10">Belongs to the LigB/MhpB extradiol dioxygenase family.</text>
</comment>
<dbReference type="GO" id="GO:0019380">
    <property type="term" value="P:3-phenylpropionate catabolic process"/>
    <property type="evidence" value="ECO:0007669"/>
    <property type="project" value="UniProtKB-UniRule"/>
</dbReference>
<evidence type="ECO:0000256" key="9">
    <source>
        <dbReference type="ARBA" id="ARBA00023004"/>
    </source>
</evidence>
<dbReference type="AlphaFoldDB" id="A0A1H4CNX6"/>
<evidence type="ECO:0000256" key="1">
    <source>
        <dbReference type="ARBA" id="ARBA00001748"/>
    </source>
</evidence>
<evidence type="ECO:0000256" key="10">
    <source>
        <dbReference type="HAMAP-Rule" id="MF_01653"/>
    </source>
</evidence>
<comment type="catalytic activity">
    <reaction evidence="1 10">
        <text>(2E)-3-(2,3-dihydroxyphenyl)prop-2-enoate + O2 = (2Z,4E,7E)-2-hydroxy-6-oxonona-2,4,7-trienedioate + H(+)</text>
        <dbReference type="Rhea" id="RHEA:25054"/>
        <dbReference type="ChEBI" id="CHEBI:15378"/>
        <dbReference type="ChEBI" id="CHEBI:15379"/>
        <dbReference type="ChEBI" id="CHEBI:58642"/>
        <dbReference type="ChEBI" id="CHEBI:66888"/>
        <dbReference type="EC" id="1.13.11.16"/>
    </reaction>
</comment>
<dbReference type="GO" id="GO:0008198">
    <property type="term" value="F:ferrous iron binding"/>
    <property type="evidence" value="ECO:0007669"/>
    <property type="project" value="InterPro"/>
</dbReference>
<comment type="subunit">
    <text evidence="5 10">Homotetramer.</text>
</comment>
<dbReference type="Proteomes" id="UP000199288">
    <property type="component" value="Unassembled WGS sequence"/>
</dbReference>
<evidence type="ECO:0000313" key="12">
    <source>
        <dbReference type="EMBL" id="SEA62156.1"/>
    </source>
</evidence>
<evidence type="ECO:0000256" key="3">
    <source>
        <dbReference type="ARBA" id="ARBA00005207"/>
    </source>
</evidence>
<keyword evidence="13" id="KW-1185">Reference proteome</keyword>
<protein>
    <recommendedName>
        <fullName evidence="10">2,3-dihydroxyphenylpropionate/2,3-dihydroxicinnamic acid 1,2-dioxygenase</fullName>
        <ecNumber evidence="10">1.13.11.16</ecNumber>
    </recommendedName>
    <alternativeName>
        <fullName evidence="10">3-carboxyethylcatechol 2,3-dioxygenase</fullName>
    </alternativeName>
</protein>
<evidence type="ECO:0000256" key="4">
    <source>
        <dbReference type="ARBA" id="ARBA00007030"/>
    </source>
</evidence>
<evidence type="ECO:0000256" key="6">
    <source>
        <dbReference type="ARBA" id="ARBA00022797"/>
    </source>
</evidence>
<comment type="cofactor">
    <cofactor evidence="10">
        <name>Fe(2+)</name>
        <dbReference type="ChEBI" id="CHEBI:29033"/>
    </cofactor>
</comment>
<keyword evidence="9 10" id="KW-0408">Iron</keyword>
<dbReference type="EMBL" id="FNQV01000013">
    <property type="protein sequence ID" value="SEA62156.1"/>
    <property type="molecule type" value="Genomic_DNA"/>
</dbReference>
<dbReference type="HAMAP" id="MF_01653">
    <property type="entry name" value="MhpB"/>
    <property type="match status" value="1"/>
</dbReference>
<keyword evidence="7 10" id="KW-0223">Dioxygenase</keyword>
<dbReference type="GO" id="GO:0047070">
    <property type="term" value="F:3-carboxyethylcatechol 2,3-dioxygenase activity"/>
    <property type="evidence" value="ECO:0007669"/>
    <property type="project" value="UniProtKB-UniRule"/>
</dbReference>
<dbReference type="EC" id="1.13.11.16" evidence="10"/>
<gene>
    <name evidence="10" type="primary">mhpB</name>
    <name evidence="12" type="ORF">SAMN02910418_02010</name>
</gene>
<keyword evidence="8 10" id="KW-0560">Oxidoreductase</keyword>
<organism evidence="12 13">
    <name type="scientific">Bowdeniella nasicola</name>
    <dbReference type="NCBI Taxonomy" id="208480"/>
    <lineage>
        <taxon>Bacteria</taxon>
        <taxon>Bacillati</taxon>
        <taxon>Actinomycetota</taxon>
        <taxon>Actinomycetes</taxon>
        <taxon>Actinomycetales</taxon>
        <taxon>Actinomycetaceae</taxon>
        <taxon>Bowdeniella</taxon>
    </lineage>
</organism>
<dbReference type="UniPathway" id="UPA00714"/>
<dbReference type="InterPro" id="IPR004183">
    <property type="entry name" value="Xdiol_dOase_suB"/>
</dbReference>
<evidence type="ECO:0000256" key="2">
    <source>
        <dbReference type="ARBA" id="ARBA00001843"/>
    </source>
</evidence>
<keyword evidence="6 10" id="KW-0058">Aromatic hydrocarbons catabolism</keyword>
<dbReference type="CDD" id="cd07365">
    <property type="entry name" value="MhpB_like"/>
    <property type="match status" value="1"/>
</dbReference>
<name>A0A1H4CNX6_9ACTO</name>
<evidence type="ECO:0000256" key="7">
    <source>
        <dbReference type="ARBA" id="ARBA00022964"/>
    </source>
</evidence>
<feature type="active site" description="Proton acceptor" evidence="10">
    <location>
        <position position="182"/>
    </location>
</feature>
<dbReference type="Gene3D" id="3.40.830.10">
    <property type="entry name" value="LigB-like"/>
    <property type="match status" value="1"/>
</dbReference>
<proteinExistence type="inferred from homology"/>
<evidence type="ECO:0000256" key="8">
    <source>
        <dbReference type="ARBA" id="ARBA00023002"/>
    </source>
</evidence>
<comment type="catalytic activity">
    <reaction evidence="2 10">
        <text>3-(2,3-dihydroxyphenyl)propanoate + O2 = (2Z,4E)-2-hydroxy-6-oxonona-2,4-dienedioate + H(+)</text>
        <dbReference type="Rhea" id="RHEA:23840"/>
        <dbReference type="ChEBI" id="CHEBI:15378"/>
        <dbReference type="ChEBI" id="CHEBI:15379"/>
        <dbReference type="ChEBI" id="CHEBI:46951"/>
        <dbReference type="ChEBI" id="CHEBI:66887"/>
        <dbReference type="EC" id="1.13.11.16"/>
    </reaction>
</comment>
<dbReference type="RefSeq" id="WP_092565486.1">
    <property type="nucleotide sequence ID" value="NZ_FNQV01000013.1"/>
</dbReference>
<dbReference type="NCBIfam" id="NF009910">
    <property type="entry name" value="PRK13370.1-4"/>
    <property type="match status" value="1"/>
</dbReference>
<dbReference type="Pfam" id="PF02900">
    <property type="entry name" value="LigB"/>
    <property type="match status" value="1"/>
</dbReference>
<evidence type="ECO:0000256" key="5">
    <source>
        <dbReference type="ARBA" id="ARBA00011881"/>
    </source>
</evidence>
<dbReference type="OrthoDB" id="8673673at2"/>
<comment type="function">
    <text evidence="10">Catalyzes the non-heme iron(II)-dependent oxidative cleavage of 2,3-dihydroxyphenylpropionic acid and 2,3-dihydroxicinnamic acid into 2-hydroxy-6-ketononadienedioate and 2-hydroxy-6-ketononatrienedioate, respectively.</text>
</comment>